<keyword evidence="2" id="KW-0964">Secreted</keyword>
<dbReference type="Pfam" id="PF13018">
    <property type="entry name" value="ESPR"/>
    <property type="match status" value="1"/>
</dbReference>
<evidence type="ECO:0000256" key="4">
    <source>
        <dbReference type="SAM" id="MobiDB-lite"/>
    </source>
</evidence>
<feature type="domain" description="Filamentous haemagglutinin FhaB/tRNA nuclease CdiA-like TPS" evidence="5">
    <location>
        <begin position="48"/>
        <end position="160"/>
    </location>
</feature>
<dbReference type="InterPro" id="IPR024973">
    <property type="entry name" value="ESPR"/>
</dbReference>
<dbReference type="PANTHER" id="PTHR12338:SF8">
    <property type="entry name" value="HEME_HEMOPEXIN-BINDING PROTEIN"/>
    <property type="match status" value="1"/>
</dbReference>
<evidence type="ECO:0000259" key="5">
    <source>
        <dbReference type="SMART" id="SM00912"/>
    </source>
</evidence>
<comment type="subcellular location">
    <subcellularLocation>
        <location evidence="1">Secreted</location>
    </subcellularLocation>
</comment>
<evidence type="ECO:0000313" key="6">
    <source>
        <dbReference type="EMBL" id="MFC3609212.1"/>
    </source>
</evidence>
<dbReference type="InterPro" id="IPR041248">
    <property type="entry name" value="YDG"/>
</dbReference>
<dbReference type="InterPro" id="IPR012334">
    <property type="entry name" value="Pectin_lyas_fold"/>
</dbReference>
<dbReference type="Pfam" id="PF18657">
    <property type="entry name" value="YDG"/>
    <property type="match status" value="1"/>
</dbReference>
<dbReference type="Gene3D" id="2.160.20.10">
    <property type="entry name" value="Single-stranded right-handed beta-helix, Pectin lyase-like"/>
    <property type="match status" value="2"/>
</dbReference>
<evidence type="ECO:0000256" key="1">
    <source>
        <dbReference type="ARBA" id="ARBA00004613"/>
    </source>
</evidence>
<evidence type="ECO:0000313" key="7">
    <source>
        <dbReference type="Proteomes" id="UP001595630"/>
    </source>
</evidence>
<dbReference type="InterPro" id="IPR050909">
    <property type="entry name" value="Bact_Autotransporter_VF"/>
</dbReference>
<dbReference type="Pfam" id="PF07581">
    <property type="entry name" value="Glug"/>
    <property type="match status" value="1"/>
</dbReference>
<evidence type="ECO:0000256" key="3">
    <source>
        <dbReference type="ARBA" id="ARBA00022729"/>
    </source>
</evidence>
<keyword evidence="7" id="KW-1185">Reference proteome</keyword>
<dbReference type="InterPro" id="IPR011050">
    <property type="entry name" value="Pectin_lyase_fold/virulence"/>
</dbReference>
<accession>A0ABV7T9D4</accession>
<gene>
    <name evidence="6" type="ORF">ACFOMF_15630</name>
</gene>
<dbReference type="RefSeq" id="WP_386366555.1">
    <property type="nucleotide sequence ID" value="NZ_JBHRXZ010000024.1"/>
</dbReference>
<dbReference type="InterPro" id="IPR011493">
    <property type="entry name" value="GLUG"/>
</dbReference>
<dbReference type="Gene3D" id="2.160.20.110">
    <property type="match status" value="4"/>
</dbReference>
<dbReference type="Proteomes" id="UP001595630">
    <property type="component" value="Unassembled WGS sequence"/>
</dbReference>
<keyword evidence="3" id="KW-0732">Signal</keyword>
<dbReference type="PANTHER" id="PTHR12338">
    <property type="entry name" value="AUTOTRANSPORTER"/>
    <property type="match status" value="1"/>
</dbReference>
<feature type="region of interest" description="Disordered" evidence="4">
    <location>
        <begin position="2206"/>
        <end position="2254"/>
    </location>
</feature>
<dbReference type="InterPro" id="IPR008638">
    <property type="entry name" value="FhaB/CdiA-like_TPS"/>
</dbReference>
<evidence type="ECO:0000256" key="2">
    <source>
        <dbReference type="ARBA" id="ARBA00022525"/>
    </source>
</evidence>
<comment type="caution">
    <text evidence="6">The sequence shown here is derived from an EMBL/GenBank/DDBJ whole genome shotgun (WGS) entry which is preliminary data.</text>
</comment>
<dbReference type="EMBL" id="JBHRXZ010000024">
    <property type="protein sequence ID" value="MFC3609212.1"/>
    <property type="molecule type" value="Genomic_DNA"/>
</dbReference>
<organism evidence="6 7">
    <name type="scientific">Stutzerimonas tarimensis</name>
    <dbReference type="NCBI Taxonomy" id="1507735"/>
    <lineage>
        <taxon>Bacteria</taxon>
        <taxon>Pseudomonadati</taxon>
        <taxon>Pseudomonadota</taxon>
        <taxon>Gammaproteobacteria</taxon>
        <taxon>Pseudomonadales</taxon>
        <taxon>Pseudomonadaceae</taxon>
        <taxon>Stutzerimonas</taxon>
    </lineage>
</organism>
<dbReference type="Pfam" id="PF05860">
    <property type="entry name" value="TPS"/>
    <property type="match status" value="2"/>
</dbReference>
<dbReference type="SUPFAM" id="SSF51126">
    <property type="entry name" value="Pectin lyase-like"/>
    <property type="match status" value="2"/>
</dbReference>
<proteinExistence type="predicted"/>
<reference evidence="7" key="1">
    <citation type="journal article" date="2019" name="Int. J. Syst. Evol. Microbiol.">
        <title>The Global Catalogue of Microorganisms (GCM) 10K type strain sequencing project: providing services to taxonomists for standard genome sequencing and annotation.</title>
        <authorList>
            <consortium name="The Broad Institute Genomics Platform"/>
            <consortium name="The Broad Institute Genome Sequencing Center for Infectious Disease"/>
            <person name="Wu L."/>
            <person name="Ma J."/>
        </authorList>
    </citation>
    <scope>NUCLEOTIDE SEQUENCE [LARGE SCALE GENOMIC DNA]</scope>
    <source>
        <strain evidence="7">KCTC 42447</strain>
    </source>
</reference>
<dbReference type="NCBIfam" id="TIGR01901">
    <property type="entry name" value="adhes_NPXG"/>
    <property type="match status" value="2"/>
</dbReference>
<dbReference type="SMART" id="SM00912">
    <property type="entry name" value="Haemagg_act"/>
    <property type="match status" value="2"/>
</dbReference>
<protein>
    <submittedName>
        <fullName evidence="6">Filamentous hemagglutinin N-terminal domain-containing protein</fullName>
    </submittedName>
</protein>
<name>A0ABV7T9D4_9GAMM</name>
<feature type="domain" description="Filamentous haemagglutinin FhaB/tRNA nuclease CdiA-like TPS" evidence="5">
    <location>
        <begin position="1304"/>
        <end position="1416"/>
    </location>
</feature>
<sequence length="2341" mass="233635">MNHIYRTVFNRSLGVFQVAAEGTRSRSKAGRTAGLVGALLLGAGPALAADLPTGGQIVHGSGTIGSAGNAMVIDQASHKLITNWQSFDIGEGHSVTFNQPGASAVALNRVLGSDGSKIMGTLEANGQVFLVNPNGMLFGQNAQVSVGGLVASTLDIADQDFLAGDYRFQGSGDNAAVTNLGHIQAADGGAVALLGGRVSNEGIIVANLGTVALAAGDAITLDFAGDGLLSVEIDQGLKDALVHNGQLIEADGGRVILSARAAETLVQNLVNQQGIVRARSLENRGGEIVLNGGASGTVLVAGTLDASSETGNGGSIQVTGETIALEGASLDVSGATGGGSIEVGGGYQGGGPLAHAERVSVDAGSTLKADASGTGDGGSIVVWSDGETTAQGRFSARGGAEGGDGGLVETSGKQLELTGIAVDTRAPAGETGTWLIDPDGFTIGTGGDMTGEALAAALESSNVEIQSTDGSGTSGDIDINDAVNWSQNTLTLSATNNINVNDVMTATGEAGFVANYGTGTDADGVPYGLYMAQGAREFVGRIDFSGSGTVTLNGTQHTVISDAAGLAAIQADGHYVLGADLGDFRDQSIASFSGNLNGFGHTLAYFNNGNNTGQASGLFGTLEASALVSNLGITSGLINGSADGQAVGSLANVNHGRIANSYTANTINATNAPTVGGLVGVNHGLIANTSRFGNVTLGAGTTVAGLFVGSNEAGGRILGGAVAAYVAANDLYSYGVQLDAANVSGTEPIYLGGFAGSNAGSIEKSYTNGYINGGDLPSSPYIAANTRAGGFAGRNDGSIDQSYAYKIATATGAGTRTLYRADGKVAGFVYDNYGSISNAYAWRTLSGNTRNAAGFVYNNHGTIENAYAWWGAPGNELTATRERCGFVCSNDGVLNNVYWSLDRSNNPRGTYHDDFVSEIASGAAADLASYAGFEPAIWTSAYSGFPLLAGLSTVHVGSIATQTTYGTVSANSIGGLYIYGLQAGDTASALLYVDEDALDWGYLDAGSYEAATTLRARSDAYELAGRFTITPVLLQFQINTFLDKEYDGTTTVNLNTALNNGGLGLNAYNNQLFGDQTLTISYDAAYETPDVVRTAGGVVTNNQVLVTNIQIADGENGGKAANYSFASDTYATSARITPKALDAADLLALADDKIYDGSAAASARITSSNALVLGDIAKGLGFTYGAAQFDDANAASGKTVTLSGLGLTGAGAGNYSLAIDSLTTSADIAPRAVTLTGTSTDTGTQQVGAAALALGNLVAGDSVGLSGSASLQSQNLGSNTLDTGNLALDNPNYTLVGAVTSFILGDFSRTVISASDGVSFDQPNDPTRITTTTDKSRIDWQTFSINQGETVEFVQPNSQSIVLNRVLGSNPTLIAGALESNGRVFILNPNGVLIALGGSVAVGGLLASTLAIGDDDFDNDRFLFTAAGGDGSVVNEGDIVIVDGGFLALASGNGVSSTGSVTASGGTALLAAADSLTLTLDPAGPGLAGYALDALHGTTTVSGRVDVSAADGGGLIETAGQQLVVDETALDTGASGTWSLSLPGIAIGGDEASHSVAFVEEQLAKRGLALNAVGGDLTLGEDLAWTDDTILGLGASGTIRVNARIAAEGEAAGLTLDGDYLIDSARLDYDGNPSGHAGAGITLGGANASLAIDGQDYVLLRDMADFASLDGSDHYALARDIDASLAGTYGGAVLPTLSGTLAGLGNVIDRLSIDAGANSTQVGLVGTATPGSVIRDIGLSNASVAGAIQVGTLLGFGNGVHIENAWASGEVNGYTHKNVLNSNNVEYGSSTMGGLIGSVIFSTVERAHADVKVTGVYGGGIGGGSAGGLGGLIGTVQASTVSHVYATGDVTGTGSIGGLIGSIGNNGDTIGSGTLLQYAWANGNVYGVPGGRVDPTQSMADVDATPASSVGGLVGNVGSQYANNTLDTVRASGDVLGSYAVGGLIGSTFSNYSGEGYAILVNNAQASGNITAYDNSINNSPFIHSVGGSLGGLIGSVWGGGTVSNSSASGDINVGEGIYNDVGGLIGLFGHGGGNPNLINSSASGNVNGTGNVGGLVGSNQGSISGSWATGNVYSYPGAAGGLVGRNYQIGLIENSWASGNVTGWGGSGGLAGSNGGVIRDSHAYGDVSAEEREGVDGGTFRGTSTGGLVGSNVGLIENSTASGNVNGGASTGALVGSNSSNYGEAPVIRNSFATGALETNGFESGGLVGRNQSPVEGSSAGIIIDSNWTPPAGGNGSPPPGQDDEGPTRGLPTDVPAAAYQAAVQTAQQSAPRIAFDGNSNPSLELIAARHEGSGSAHGGQVQAEGSTSFSTTIQTIQVDGVLYRLDDEDCAGGDCPIAQ</sequence>